<dbReference type="OrthoDB" id="422827at2759"/>
<comment type="caution">
    <text evidence="2">The sequence shown here is derived from an EMBL/GenBank/DDBJ whole genome shotgun (WGS) entry which is preliminary data.</text>
</comment>
<proteinExistence type="predicted"/>
<evidence type="ECO:0000256" key="1">
    <source>
        <dbReference type="SAM" id="Phobius"/>
    </source>
</evidence>
<dbReference type="AlphaFoldDB" id="A0A9K3CZF6"/>
<dbReference type="PANTHER" id="PTHR21290:SF25">
    <property type="entry name" value="SPHINGOMYELIN SYNTHASE-RELATED PROTEIN 1"/>
    <property type="match status" value="1"/>
</dbReference>
<feature type="non-terminal residue" evidence="2">
    <location>
        <position position="1"/>
    </location>
</feature>
<protein>
    <recommendedName>
        <fullName evidence="4">Sphingomyelin synthase-like domain-containing protein</fullName>
    </recommendedName>
</protein>
<dbReference type="EMBL" id="BDIP01002169">
    <property type="protein sequence ID" value="GIQ85847.1"/>
    <property type="molecule type" value="Genomic_DNA"/>
</dbReference>
<feature type="transmembrane region" description="Helical" evidence="1">
    <location>
        <begin position="239"/>
        <end position="271"/>
    </location>
</feature>
<gene>
    <name evidence="2" type="ORF">KIPB_007586</name>
</gene>
<evidence type="ECO:0008006" key="4">
    <source>
        <dbReference type="Google" id="ProtNLM"/>
    </source>
</evidence>
<dbReference type="PANTHER" id="PTHR21290">
    <property type="entry name" value="SPHINGOMYELIN SYNTHETASE"/>
    <property type="match status" value="1"/>
</dbReference>
<dbReference type="InterPro" id="IPR045221">
    <property type="entry name" value="Sphingomyelin_synth-like"/>
</dbReference>
<name>A0A9K3CZF6_9EUKA</name>
<keyword evidence="3" id="KW-1185">Reference proteome</keyword>
<feature type="transmembrane region" description="Helical" evidence="1">
    <location>
        <begin position="277"/>
        <end position="297"/>
    </location>
</feature>
<organism evidence="2 3">
    <name type="scientific">Kipferlia bialata</name>
    <dbReference type="NCBI Taxonomy" id="797122"/>
    <lineage>
        <taxon>Eukaryota</taxon>
        <taxon>Metamonada</taxon>
        <taxon>Carpediemonas-like organisms</taxon>
        <taxon>Kipferlia</taxon>
    </lineage>
</organism>
<dbReference type="GO" id="GO:0005789">
    <property type="term" value="C:endoplasmic reticulum membrane"/>
    <property type="evidence" value="ECO:0007669"/>
    <property type="project" value="TreeGrafter"/>
</dbReference>
<dbReference type="Proteomes" id="UP000265618">
    <property type="component" value="Unassembled WGS sequence"/>
</dbReference>
<keyword evidence="1" id="KW-0472">Membrane</keyword>
<keyword evidence="1" id="KW-1133">Transmembrane helix</keyword>
<evidence type="ECO:0000313" key="2">
    <source>
        <dbReference type="EMBL" id="GIQ85847.1"/>
    </source>
</evidence>
<accession>A0A9K3CZF6</accession>
<feature type="transmembrane region" description="Helical" evidence="1">
    <location>
        <begin position="55"/>
        <end position="73"/>
    </location>
</feature>
<keyword evidence="1" id="KW-0812">Transmembrane</keyword>
<sequence>AAPDVEASVLSQLVTHIARATLVIRSLQLVIPHIPGSRNSRLVQALSRTFTGSKGMVSCAAFYLSSAYVVLVASSRTSALTWPQMLPDIGLTPCFDIVPAIGHWLSIDKAYLLPDICIGVTLAVFWMGLAFIPHRWVIFRRWLVAYGICFYVRAVSMSITLLPDPSGTCMALMGEPPTNPWTAPIHVVFGKQRVCGDLMFSGHTCAAGLAVLSALSELECRKMLTRALGPIRTPRTDELLYYNAFPGLSLDAFANLWAASLCALGAVLVVLMLATRFHWSLDIYLSIVISLLVWAVLRQAEGRILRGSLIERDSGKRRLSERLALWILGDCVPHSTYTAYTGKAHVDKDRVRARVRVGEREMRVTLMGNPPRHVSS</sequence>
<dbReference type="GO" id="GO:0005886">
    <property type="term" value="C:plasma membrane"/>
    <property type="evidence" value="ECO:0007669"/>
    <property type="project" value="TreeGrafter"/>
</dbReference>
<evidence type="ECO:0000313" key="3">
    <source>
        <dbReference type="Proteomes" id="UP000265618"/>
    </source>
</evidence>
<dbReference type="GO" id="GO:0046513">
    <property type="term" value="P:ceramide biosynthetic process"/>
    <property type="evidence" value="ECO:0007669"/>
    <property type="project" value="TreeGrafter"/>
</dbReference>
<reference evidence="2 3" key="1">
    <citation type="journal article" date="2018" name="PLoS ONE">
        <title>The draft genome of Kipferlia bialata reveals reductive genome evolution in fornicate parasites.</title>
        <authorList>
            <person name="Tanifuji G."/>
            <person name="Takabayashi S."/>
            <person name="Kume K."/>
            <person name="Takagi M."/>
            <person name="Nakayama T."/>
            <person name="Kamikawa R."/>
            <person name="Inagaki Y."/>
            <person name="Hashimoto T."/>
        </authorList>
    </citation>
    <scope>NUCLEOTIDE SEQUENCE [LARGE SCALE GENOMIC DNA]</scope>
    <source>
        <strain evidence="2">NY0173</strain>
    </source>
</reference>
<dbReference type="GO" id="GO:0000139">
    <property type="term" value="C:Golgi membrane"/>
    <property type="evidence" value="ECO:0007669"/>
    <property type="project" value="TreeGrafter"/>
</dbReference>
<dbReference type="GO" id="GO:0047493">
    <property type="term" value="F:ceramide cholinephosphotransferase activity"/>
    <property type="evidence" value="ECO:0007669"/>
    <property type="project" value="TreeGrafter"/>
</dbReference>
<dbReference type="GO" id="GO:0033188">
    <property type="term" value="F:sphingomyelin synthase activity"/>
    <property type="evidence" value="ECO:0007669"/>
    <property type="project" value="TreeGrafter"/>
</dbReference>
<feature type="transmembrane region" description="Helical" evidence="1">
    <location>
        <begin position="111"/>
        <end position="131"/>
    </location>
</feature>